<name>A0A742UGT2_SALER</name>
<dbReference type="EMBL" id="DAAUKO010000021">
    <property type="protein sequence ID" value="HAF1616175.1"/>
    <property type="molecule type" value="Genomic_DNA"/>
</dbReference>
<keyword evidence="1 4" id="KW-0489">Methyltransferase</keyword>
<protein>
    <submittedName>
        <fullName evidence="4">DNA adenine methylase</fullName>
    </submittedName>
</protein>
<dbReference type="GO" id="GO:0043565">
    <property type="term" value="F:sequence-specific DNA binding"/>
    <property type="evidence" value="ECO:0007669"/>
    <property type="project" value="TreeGrafter"/>
</dbReference>
<dbReference type="PANTHER" id="PTHR30481:SF4">
    <property type="entry name" value="SITE-SPECIFIC DNA-METHYLTRANSFERASE (ADENINE-SPECIFIC)"/>
    <property type="match status" value="1"/>
</dbReference>
<reference evidence="4" key="1">
    <citation type="journal article" date="2018" name="Genome Biol.">
        <title>SKESA: strategic k-mer extension for scrupulous assemblies.</title>
        <authorList>
            <person name="Souvorov A."/>
            <person name="Agarwala R."/>
            <person name="Lipman D.J."/>
        </authorList>
    </citation>
    <scope>NUCLEOTIDE SEQUENCE</scope>
    <source>
        <strain evidence="4">MA.03-3818</strain>
    </source>
</reference>
<accession>A0A742UGT2</accession>
<keyword evidence="2" id="KW-0808">Transferase</keyword>
<reference evidence="4" key="2">
    <citation type="submission" date="2020-02" db="EMBL/GenBank/DDBJ databases">
        <authorList>
            <consortium name="NCBI Pathogen Detection Project"/>
        </authorList>
    </citation>
    <scope>NUCLEOTIDE SEQUENCE</scope>
    <source>
        <strain evidence="4">MA.03-3818</strain>
    </source>
</reference>
<sequence length="278" mass="30833">MSLTIKHPAIRYHGGKFRLASWIISHFPVHRCYVEPFGGAASVLLKKEPSEAEVYNDLDGDVVNLFRVLRDPATSQALTAACALTPYSREEFTRAYKHSDDPVERARLLVVRATMGFGSAGATKGNTGFRLDTRRNSATAQAIWARQPDNLAAVASRFSGVLVENRDAIQCMHDHDTSTTLHFVDPPYVHDTRVGVAKKSAYRFEMTDADHLTLLSCIKNLSGMVVICGYDNQIYNDSLSSWKRITRTTSANGRAGSVQRTECLWINPAAQKNQERAA</sequence>
<dbReference type="Pfam" id="PF02086">
    <property type="entry name" value="MethyltransfD12"/>
    <property type="match status" value="1"/>
</dbReference>
<dbReference type="SUPFAM" id="SSF53335">
    <property type="entry name" value="S-adenosyl-L-methionine-dependent methyltransferases"/>
    <property type="match status" value="1"/>
</dbReference>
<organism evidence="4">
    <name type="scientific">Salmonella enterica</name>
    <name type="common">Salmonella choleraesuis</name>
    <dbReference type="NCBI Taxonomy" id="28901"/>
    <lineage>
        <taxon>Bacteria</taxon>
        <taxon>Pseudomonadati</taxon>
        <taxon>Pseudomonadota</taxon>
        <taxon>Gammaproteobacteria</taxon>
        <taxon>Enterobacterales</taxon>
        <taxon>Enterobacteriaceae</taxon>
        <taxon>Salmonella</taxon>
    </lineage>
</organism>
<dbReference type="InterPro" id="IPR012327">
    <property type="entry name" value="MeTrfase_D12"/>
</dbReference>
<dbReference type="AlphaFoldDB" id="A0A742UGT2"/>
<dbReference type="InterPro" id="IPR029063">
    <property type="entry name" value="SAM-dependent_MTases_sf"/>
</dbReference>
<proteinExistence type="predicted"/>
<dbReference type="InterPro" id="IPR012263">
    <property type="entry name" value="M_m6A_EcoRV"/>
</dbReference>
<dbReference type="GO" id="GO:0009307">
    <property type="term" value="P:DNA restriction-modification system"/>
    <property type="evidence" value="ECO:0007669"/>
    <property type="project" value="InterPro"/>
</dbReference>
<gene>
    <name evidence="4" type="ORF">G9B49_005237</name>
</gene>
<dbReference type="GO" id="GO:0009007">
    <property type="term" value="F:site-specific DNA-methyltransferase (adenine-specific) activity"/>
    <property type="evidence" value="ECO:0007669"/>
    <property type="project" value="UniProtKB-EC"/>
</dbReference>
<evidence type="ECO:0000256" key="1">
    <source>
        <dbReference type="ARBA" id="ARBA00022603"/>
    </source>
</evidence>
<keyword evidence="3" id="KW-0949">S-adenosyl-L-methionine</keyword>
<dbReference type="PRINTS" id="PR00505">
    <property type="entry name" value="D12N6MTFRASE"/>
</dbReference>
<dbReference type="GO" id="GO:0006298">
    <property type="term" value="P:mismatch repair"/>
    <property type="evidence" value="ECO:0007669"/>
    <property type="project" value="TreeGrafter"/>
</dbReference>
<comment type="caution">
    <text evidence="4">The sequence shown here is derived from an EMBL/GenBank/DDBJ whole genome shotgun (WGS) entry which is preliminary data.</text>
</comment>
<evidence type="ECO:0000313" key="4">
    <source>
        <dbReference type="EMBL" id="HAF1616175.1"/>
    </source>
</evidence>
<dbReference type="Gene3D" id="3.40.50.150">
    <property type="entry name" value="Vaccinia Virus protein VP39"/>
    <property type="match status" value="2"/>
</dbReference>
<dbReference type="PANTHER" id="PTHR30481">
    <property type="entry name" value="DNA ADENINE METHYLASE"/>
    <property type="match status" value="1"/>
</dbReference>
<dbReference type="GO" id="GO:0032259">
    <property type="term" value="P:methylation"/>
    <property type="evidence" value="ECO:0007669"/>
    <property type="project" value="UniProtKB-KW"/>
</dbReference>
<evidence type="ECO:0000256" key="2">
    <source>
        <dbReference type="ARBA" id="ARBA00022679"/>
    </source>
</evidence>
<dbReference type="GO" id="GO:1904047">
    <property type="term" value="F:S-adenosyl-L-methionine binding"/>
    <property type="evidence" value="ECO:0007669"/>
    <property type="project" value="TreeGrafter"/>
</dbReference>
<evidence type="ECO:0000256" key="3">
    <source>
        <dbReference type="ARBA" id="ARBA00022691"/>
    </source>
</evidence>
<dbReference type="PIRSF" id="PIRSF000398">
    <property type="entry name" value="M_m6A_EcoRV"/>
    <property type="match status" value="1"/>
</dbReference>